<dbReference type="AlphaFoldDB" id="A0A8X6KNK3"/>
<keyword evidence="1" id="KW-0695">RNA-directed DNA polymerase</keyword>
<sequence>MTNNSSLHYLKKAPGVNQDLSSQKRLSGVTWGSTQDVLCTAYKCHVRPVVEYGNEVLITASDSVRNRGNLFLNSMLRLITGGTKSTPIAAAELLTDLEPLRERSQKSALNLVGKILRRRNNFLNYPRPTNERLKTHKSFLSTVHDLYDTYDIPTPNRQVFPREFNLIMCHVTLESHLDLFWNVGKQFSIQSD</sequence>
<evidence type="ECO:0000313" key="1">
    <source>
        <dbReference type="EMBL" id="GFS62234.1"/>
    </source>
</evidence>
<dbReference type="Proteomes" id="UP000886998">
    <property type="component" value="Unassembled WGS sequence"/>
</dbReference>
<keyword evidence="1" id="KW-0808">Transferase</keyword>
<dbReference type="EMBL" id="BMAV01027783">
    <property type="protein sequence ID" value="GFS62234.1"/>
    <property type="molecule type" value="Genomic_DNA"/>
</dbReference>
<gene>
    <name evidence="1" type="primary">RTase_69</name>
    <name evidence="1" type="ORF">TNIN_26311</name>
</gene>
<keyword evidence="1" id="KW-0548">Nucleotidyltransferase</keyword>
<dbReference type="OrthoDB" id="8058536at2759"/>
<organism evidence="1 2">
    <name type="scientific">Trichonephila inaurata madagascariensis</name>
    <dbReference type="NCBI Taxonomy" id="2747483"/>
    <lineage>
        <taxon>Eukaryota</taxon>
        <taxon>Metazoa</taxon>
        <taxon>Ecdysozoa</taxon>
        <taxon>Arthropoda</taxon>
        <taxon>Chelicerata</taxon>
        <taxon>Arachnida</taxon>
        <taxon>Araneae</taxon>
        <taxon>Araneomorphae</taxon>
        <taxon>Entelegynae</taxon>
        <taxon>Araneoidea</taxon>
        <taxon>Nephilidae</taxon>
        <taxon>Trichonephila</taxon>
        <taxon>Trichonephila inaurata</taxon>
    </lineage>
</organism>
<reference evidence="1" key="1">
    <citation type="submission" date="2020-08" db="EMBL/GenBank/DDBJ databases">
        <title>Multicomponent nature underlies the extraordinary mechanical properties of spider dragline silk.</title>
        <authorList>
            <person name="Kono N."/>
            <person name="Nakamura H."/>
            <person name="Mori M."/>
            <person name="Yoshida Y."/>
            <person name="Ohtoshi R."/>
            <person name="Malay A.D."/>
            <person name="Moran D.A.P."/>
            <person name="Tomita M."/>
            <person name="Numata K."/>
            <person name="Arakawa K."/>
        </authorList>
    </citation>
    <scope>NUCLEOTIDE SEQUENCE</scope>
</reference>
<comment type="caution">
    <text evidence="1">The sequence shown here is derived from an EMBL/GenBank/DDBJ whole genome shotgun (WGS) entry which is preliminary data.</text>
</comment>
<evidence type="ECO:0000313" key="2">
    <source>
        <dbReference type="Proteomes" id="UP000886998"/>
    </source>
</evidence>
<accession>A0A8X6KNK3</accession>
<protein>
    <submittedName>
        <fullName evidence="1">Putative RNA-directed DNA polymerase from transposon BS</fullName>
    </submittedName>
</protein>
<proteinExistence type="predicted"/>
<name>A0A8X6KNK3_9ARAC</name>
<dbReference type="GO" id="GO:0003964">
    <property type="term" value="F:RNA-directed DNA polymerase activity"/>
    <property type="evidence" value="ECO:0007669"/>
    <property type="project" value="UniProtKB-KW"/>
</dbReference>
<keyword evidence="2" id="KW-1185">Reference proteome</keyword>